<accession>A0A081NZ53</accession>
<evidence type="ECO:0000256" key="1">
    <source>
        <dbReference type="SAM" id="Coils"/>
    </source>
</evidence>
<dbReference type="EMBL" id="JNVM01000020">
    <property type="protein sequence ID" value="KEQ23726.1"/>
    <property type="molecule type" value="Genomic_DNA"/>
</dbReference>
<evidence type="ECO:0000313" key="3">
    <source>
        <dbReference type="Proteomes" id="UP000028123"/>
    </source>
</evidence>
<dbReference type="AlphaFoldDB" id="A0A081NZ53"/>
<dbReference type="RefSeq" id="WP_036687668.1">
    <property type="nucleotide sequence ID" value="NZ_JNVM01000020.1"/>
</dbReference>
<protein>
    <submittedName>
        <fullName evidence="2">Uncharacterized protein</fullName>
    </submittedName>
</protein>
<dbReference type="Proteomes" id="UP000028123">
    <property type="component" value="Unassembled WGS sequence"/>
</dbReference>
<proteinExistence type="predicted"/>
<keyword evidence="3" id="KW-1185">Reference proteome</keyword>
<keyword evidence="1" id="KW-0175">Coiled coil</keyword>
<dbReference type="OrthoDB" id="2660590at2"/>
<evidence type="ECO:0000313" key="2">
    <source>
        <dbReference type="EMBL" id="KEQ23726.1"/>
    </source>
</evidence>
<organism evidence="2 3">
    <name type="scientific">Paenibacillus tyrfis</name>
    <dbReference type="NCBI Taxonomy" id="1501230"/>
    <lineage>
        <taxon>Bacteria</taxon>
        <taxon>Bacillati</taxon>
        <taxon>Bacillota</taxon>
        <taxon>Bacilli</taxon>
        <taxon>Bacillales</taxon>
        <taxon>Paenibacillaceae</taxon>
        <taxon>Paenibacillus</taxon>
    </lineage>
</organism>
<name>A0A081NZ53_9BACL</name>
<dbReference type="Gene3D" id="1.20.58.130">
    <property type="match status" value="1"/>
</dbReference>
<sequence>MDENKLDLILSEIGGLRSEVGSLRSEMNDMKFEVSDMKSKIQSVRSEFTEKFQKVDDEFRKVHTRFDHNESMIGQLIHMVGEQNKANKEIRAEQNTLEHSVDILNRRQLRMEADIEVLKKK</sequence>
<dbReference type="eggNOG" id="ENOG50323ZC">
    <property type="taxonomic scope" value="Bacteria"/>
</dbReference>
<reference evidence="2 3" key="1">
    <citation type="submission" date="2014-06" db="EMBL/GenBank/DDBJ databases">
        <title>Draft genome sequence of Paenibacillus sp. MSt1.</title>
        <authorList>
            <person name="Aw Y.K."/>
            <person name="Ong K.S."/>
            <person name="Gan H.M."/>
            <person name="Lee S.M."/>
        </authorList>
    </citation>
    <scope>NUCLEOTIDE SEQUENCE [LARGE SCALE GENOMIC DNA]</scope>
    <source>
        <strain evidence="2 3">MSt1</strain>
    </source>
</reference>
<comment type="caution">
    <text evidence="2">The sequence shown here is derived from an EMBL/GenBank/DDBJ whole genome shotgun (WGS) entry which is preliminary data.</text>
</comment>
<gene>
    <name evidence="2" type="ORF">ET33_14720</name>
</gene>
<feature type="coiled-coil region" evidence="1">
    <location>
        <begin position="87"/>
        <end position="121"/>
    </location>
</feature>